<name>A0A218WXG5_PUNGR</name>
<evidence type="ECO:0000256" key="1">
    <source>
        <dbReference type="SAM" id="MobiDB-lite"/>
    </source>
</evidence>
<feature type="compositionally biased region" description="Basic and acidic residues" evidence="1">
    <location>
        <begin position="7"/>
        <end position="85"/>
    </location>
</feature>
<dbReference type="AlphaFoldDB" id="A0A218WXG5"/>
<evidence type="ECO:0000313" key="3">
    <source>
        <dbReference type="EMBL" id="PKI60723.1"/>
    </source>
</evidence>
<reference evidence="2" key="2">
    <citation type="submission" date="2017-06" db="EMBL/GenBank/DDBJ databases">
        <title>The pomegranate genome and the genomics of punicalagin biosynthesis.</title>
        <authorList>
            <person name="Xu C."/>
        </authorList>
    </citation>
    <scope>NUCLEOTIDE SEQUENCE [LARGE SCALE GENOMIC DNA]</scope>
    <source>
        <tissue evidence="2">Fresh leaf</tissue>
    </source>
</reference>
<comment type="caution">
    <text evidence="2">The sequence shown here is derived from an EMBL/GenBank/DDBJ whole genome shotgun (WGS) entry which is preliminary data.</text>
</comment>
<evidence type="ECO:0000313" key="4">
    <source>
        <dbReference type="Proteomes" id="UP000197138"/>
    </source>
</evidence>
<reference evidence="4" key="1">
    <citation type="journal article" date="2017" name="Plant J.">
        <title>The pomegranate (Punica granatum L.) genome and the genomics of punicalagin biosynthesis.</title>
        <authorList>
            <person name="Qin G."/>
            <person name="Xu C."/>
            <person name="Ming R."/>
            <person name="Tang H."/>
            <person name="Guyot R."/>
            <person name="Kramer E.M."/>
            <person name="Hu Y."/>
            <person name="Yi X."/>
            <person name="Qi Y."/>
            <person name="Xu X."/>
            <person name="Gao Z."/>
            <person name="Pan H."/>
            <person name="Jian J."/>
            <person name="Tian Y."/>
            <person name="Yue Z."/>
            <person name="Xu Y."/>
        </authorList>
    </citation>
    <scope>NUCLEOTIDE SEQUENCE [LARGE SCALE GENOMIC DNA]</scope>
    <source>
        <strain evidence="4">cv. Dabenzi</strain>
    </source>
</reference>
<keyword evidence="5" id="KW-1185">Reference proteome</keyword>
<accession>A0A218WXG5</accession>
<dbReference type="EMBL" id="MTKT01002881">
    <property type="protein sequence ID" value="OWM77070.1"/>
    <property type="molecule type" value="Genomic_DNA"/>
</dbReference>
<protein>
    <submittedName>
        <fullName evidence="2">Uncharacterized protein</fullName>
    </submittedName>
</protein>
<proteinExistence type="predicted"/>
<evidence type="ECO:0000313" key="2">
    <source>
        <dbReference type="EMBL" id="OWM77070.1"/>
    </source>
</evidence>
<dbReference type="Proteomes" id="UP000233551">
    <property type="component" value="Unassembled WGS sequence"/>
</dbReference>
<evidence type="ECO:0000313" key="5">
    <source>
        <dbReference type="Proteomes" id="UP000233551"/>
    </source>
</evidence>
<dbReference type="EMBL" id="PGOL01001118">
    <property type="protein sequence ID" value="PKI60723.1"/>
    <property type="molecule type" value="Genomic_DNA"/>
</dbReference>
<organism evidence="2 4">
    <name type="scientific">Punica granatum</name>
    <name type="common">Pomegranate</name>
    <dbReference type="NCBI Taxonomy" id="22663"/>
    <lineage>
        <taxon>Eukaryota</taxon>
        <taxon>Viridiplantae</taxon>
        <taxon>Streptophyta</taxon>
        <taxon>Embryophyta</taxon>
        <taxon>Tracheophyta</taxon>
        <taxon>Spermatophyta</taxon>
        <taxon>Magnoliopsida</taxon>
        <taxon>eudicotyledons</taxon>
        <taxon>Gunneridae</taxon>
        <taxon>Pentapetalae</taxon>
        <taxon>rosids</taxon>
        <taxon>malvids</taxon>
        <taxon>Myrtales</taxon>
        <taxon>Lythraceae</taxon>
        <taxon>Punica</taxon>
    </lineage>
</organism>
<feature type="region of interest" description="Disordered" evidence="1">
    <location>
        <begin position="1"/>
        <end position="86"/>
    </location>
</feature>
<sequence>MDPNDQNLDRMDPNDRNLDRMDPNDWNLDRMDSNDRHLDRMDPNDRNIDRMDPNDRNLDRMDPNDWKDPNDRNLDRMDPNDRDGPETGIWNLRKALCDMARLGLGSGPPHARRLMMISYRLSFFEHRWRGRCGSSLDGSRRIESTTCRVRQT</sequence>
<gene>
    <name evidence="2" type="ORF">CDL15_Pgr002594</name>
    <name evidence="3" type="ORF">CRG98_018884</name>
</gene>
<reference evidence="3 5" key="3">
    <citation type="submission" date="2017-11" db="EMBL/GenBank/DDBJ databases">
        <title>De-novo sequencing of pomegranate (Punica granatum L.) genome.</title>
        <authorList>
            <person name="Akparov Z."/>
            <person name="Amiraslanov A."/>
            <person name="Hajiyeva S."/>
            <person name="Abbasov M."/>
            <person name="Kaur K."/>
            <person name="Hamwieh A."/>
            <person name="Solovyev V."/>
            <person name="Salamov A."/>
            <person name="Braich B."/>
            <person name="Kosarev P."/>
            <person name="Mahmoud A."/>
            <person name="Hajiyev E."/>
            <person name="Babayeva S."/>
            <person name="Izzatullayeva V."/>
            <person name="Mammadov A."/>
            <person name="Mammadov A."/>
            <person name="Sharifova S."/>
            <person name="Ojaghi J."/>
            <person name="Eynullazada K."/>
            <person name="Bayramov B."/>
            <person name="Abdulazimova A."/>
            <person name="Shahmuradov I."/>
        </authorList>
    </citation>
    <scope>NUCLEOTIDE SEQUENCE [LARGE SCALE GENOMIC DNA]</scope>
    <source>
        <strain evidence="3">AG2017</strain>
        <strain evidence="5">cv. AG2017</strain>
        <tissue evidence="3">Leaf</tissue>
    </source>
</reference>
<dbReference type="Proteomes" id="UP000197138">
    <property type="component" value="Unassembled WGS sequence"/>
</dbReference>